<accession>A0ACA9LNE9</accession>
<organism evidence="1 2">
    <name type="scientific">Cetraspora pellucida</name>
    <dbReference type="NCBI Taxonomy" id="1433469"/>
    <lineage>
        <taxon>Eukaryota</taxon>
        <taxon>Fungi</taxon>
        <taxon>Fungi incertae sedis</taxon>
        <taxon>Mucoromycota</taxon>
        <taxon>Glomeromycotina</taxon>
        <taxon>Glomeromycetes</taxon>
        <taxon>Diversisporales</taxon>
        <taxon>Gigasporaceae</taxon>
        <taxon>Cetraspora</taxon>
    </lineage>
</organism>
<dbReference type="Proteomes" id="UP000789366">
    <property type="component" value="Unassembled WGS sequence"/>
</dbReference>
<evidence type="ECO:0000313" key="2">
    <source>
        <dbReference type="Proteomes" id="UP000789366"/>
    </source>
</evidence>
<protein>
    <submittedName>
        <fullName evidence="1">11429_t:CDS:1</fullName>
    </submittedName>
</protein>
<sequence length="62" mass="7333">EDLPPYDIIQSHNIEDKVSNSQTHPTVEELTFDPHIATLLLQYRRALEEMRNHYVEQESQRG</sequence>
<name>A0ACA9LNE9_9GLOM</name>
<evidence type="ECO:0000313" key="1">
    <source>
        <dbReference type="EMBL" id="CAG8537132.1"/>
    </source>
</evidence>
<reference evidence="1" key="1">
    <citation type="submission" date="2021-06" db="EMBL/GenBank/DDBJ databases">
        <authorList>
            <person name="Kallberg Y."/>
            <person name="Tangrot J."/>
            <person name="Rosling A."/>
        </authorList>
    </citation>
    <scope>NUCLEOTIDE SEQUENCE</scope>
    <source>
        <strain evidence="1">28 12/20/2015</strain>
    </source>
</reference>
<keyword evidence="2" id="KW-1185">Reference proteome</keyword>
<proteinExistence type="predicted"/>
<comment type="caution">
    <text evidence="1">The sequence shown here is derived from an EMBL/GenBank/DDBJ whole genome shotgun (WGS) entry which is preliminary data.</text>
</comment>
<feature type="non-terminal residue" evidence="1">
    <location>
        <position position="1"/>
    </location>
</feature>
<dbReference type="EMBL" id="CAJVPW010004243">
    <property type="protein sequence ID" value="CAG8537132.1"/>
    <property type="molecule type" value="Genomic_DNA"/>
</dbReference>
<gene>
    <name evidence="1" type="ORF">SPELUC_LOCUS4632</name>
</gene>